<accession>T1J2Y4</accession>
<dbReference type="Proteomes" id="UP000014500">
    <property type="component" value="Unassembled WGS sequence"/>
</dbReference>
<evidence type="ECO:0000313" key="1">
    <source>
        <dbReference type="EnsemblMetazoa" id="SMAR007937-PA"/>
    </source>
</evidence>
<reference evidence="1" key="2">
    <citation type="submission" date="2015-02" db="UniProtKB">
        <authorList>
            <consortium name="EnsemblMetazoa"/>
        </authorList>
    </citation>
    <scope>IDENTIFICATION</scope>
</reference>
<dbReference type="EnsemblMetazoa" id="SMAR007937-RA">
    <property type="protein sequence ID" value="SMAR007937-PA"/>
    <property type="gene ID" value="SMAR007937"/>
</dbReference>
<dbReference type="HOGENOM" id="CLU_2561179_0_0_1"/>
<reference evidence="2" key="1">
    <citation type="submission" date="2011-05" db="EMBL/GenBank/DDBJ databases">
        <authorList>
            <person name="Richards S.R."/>
            <person name="Qu J."/>
            <person name="Jiang H."/>
            <person name="Jhangiani S.N."/>
            <person name="Agravi P."/>
            <person name="Goodspeed R."/>
            <person name="Gross S."/>
            <person name="Mandapat C."/>
            <person name="Jackson L."/>
            <person name="Mathew T."/>
            <person name="Pu L."/>
            <person name="Thornton R."/>
            <person name="Saada N."/>
            <person name="Wilczek-Boney K.B."/>
            <person name="Lee S."/>
            <person name="Kovar C."/>
            <person name="Wu Y."/>
            <person name="Scherer S.E."/>
            <person name="Worley K.C."/>
            <person name="Muzny D.M."/>
            <person name="Gibbs R."/>
        </authorList>
    </citation>
    <scope>NUCLEOTIDE SEQUENCE</scope>
    <source>
        <strain evidence="2">Brora</strain>
    </source>
</reference>
<organism evidence="1 2">
    <name type="scientific">Strigamia maritima</name>
    <name type="common">European centipede</name>
    <name type="synonym">Geophilus maritimus</name>
    <dbReference type="NCBI Taxonomy" id="126957"/>
    <lineage>
        <taxon>Eukaryota</taxon>
        <taxon>Metazoa</taxon>
        <taxon>Ecdysozoa</taxon>
        <taxon>Arthropoda</taxon>
        <taxon>Myriapoda</taxon>
        <taxon>Chilopoda</taxon>
        <taxon>Pleurostigmophora</taxon>
        <taxon>Geophilomorpha</taxon>
        <taxon>Linotaeniidae</taxon>
        <taxon>Strigamia</taxon>
    </lineage>
</organism>
<dbReference type="AlphaFoldDB" id="T1J2Y4"/>
<keyword evidence="2" id="KW-1185">Reference proteome</keyword>
<dbReference type="EMBL" id="JH431814">
    <property type="status" value="NOT_ANNOTATED_CDS"/>
    <property type="molecule type" value="Genomic_DNA"/>
</dbReference>
<evidence type="ECO:0000313" key="2">
    <source>
        <dbReference type="Proteomes" id="UP000014500"/>
    </source>
</evidence>
<name>T1J2Y4_STRMM</name>
<proteinExistence type="predicted"/>
<protein>
    <submittedName>
        <fullName evidence="1">Uncharacterized protein</fullName>
    </submittedName>
</protein>
<sequence length="82" mass="9192">MAASRSSLLELKEEVACDTQEIILKCDDDSFLAIHEARFTTNASEGLENCILEYDAYEGSLRLPATNDTCTEDIRMPVNYRA</sequence>